<feature type="transmembrane region" description="Helical" evidence="12">
    <location>
        <begin position="82"/>
        <end position="103"/>
    </location>
</feature>
<dbReference type="PANTHER" id="PTHR23502:SF43">
    <property type="entry name" value="MULTIDRUG TRANSPORTER MDFA"/>
    <property type="match status" value="1"/>
</dbReference>
<feature type="transmembrane region" description="Helical" evidence="12">
    <location>
        <begin position="168"/>
        <end position="189"/>
    </location>
</feature>
<dbReference type="Gene3D" id="1.20.1720.10">
    <property type="entry name" value="Multidrug resistance protein D"/>
    <property type="match status" value="1"/>
</dbReference>
<dbReference type="Pfam" id="PF07690">
    <property type="entry name" value="MFS_1"/>
    <property type="match status" value="1"/>
</dbReference>
<dbReference type="OrthoDB" id="9814303at2"/>
<evidence type="ECO:0000256" key="5">
    <source>
        <dbReference type="ARBA" id="ARBA00022519"/>
    </source>
</evidence>
<evidence type="ECO:0000256" key="9">
    <source>
        <dbReference type="ARBA" id="ARBA00023251"/>
    </source>
</evidence>
<evidence type="ECO:0000256" key="6">
    <source>
        <dbReference type="ARBA" id="ARBA00022692"/>
    </source>
</evidence>
<keyword evidence="7 12" id="KW-1133">Transmembrane helix</keyword>
<dbReference type="GO" id="GO:0005886">
    <property type="term" value="C:plasma membrane"/>
    <property type="evidence" value="ECO:0007669"/>
    <property type="project" value="UniProtKB-SubCell"/>
</dbReference>
<feature type="transmembrane region" description="Helical" evidence="12">
    <location>
        <begin position="50"/>
        <end position="70"/>
    </location>
</feature>
<dbReference type="InterPro" id="IPR036259">
    <property type="entry name" value="MFS_trans_sf"/>
</dbReference>
<feature type="transmembrane region" description="Helical" evidence="12">
    <location>
        <begin position="263"/>
        <end position="281"/>
    </location>
</feature>
<evidence type="ECO:0000313" key="15">
    <source>
        <dbReference type="Proteomes" id="UP000201728"/>
    </source>
</evidence>
<dbReference type="PROSITE" id="PS00216">
    <property type="entry name" value="SUGAR_TRANSPORT_1"/>
    <property type="match status" value="1"/>
</dbReference>
<feature type="transmembrane region" description="Helical" evidence="12">
    <location>
        <begin position="109"/>
        <end position="128"/>
    </location>
</feature>
<dbReference type="CDD" id="cd17320">
    <property type="entry name" value="MFS_MdfA_MDR_like"/>
    <property type="match status" value="1"/>
</dbReference>
<accession>A0A222P4B6</accession>
<proteinExistence type="inferred from homology"/>
<evidence type="ECO:0000313" key="14">
    <source>
        <dbReference type="EMBL" id="ASQ46672.1"/>
    </source>
</evidence>
<evidence type="ECO:0000256" key="12">
    <source>
        <dbReference type="SAM" id="Phobius"/>
    </source>
</evidence>
<reference evidence="15" key="1">
    <citation type="submission" date="2016-07" db="EMBL/GenBank/DDBJ databases">
        <authorList>
            <person name="Florea S."/>
            <person name="Webb J.S."/>
            <person name="Jaromczyk J."/>
            <person name="Schardl C.L."/>
        </authorList>
    </citation>
    <scope>NUCLEOTIDE SEQUENCE [LARGE SCALE GENOMIC DNA]</scope>
    <source>
        <strain evidence="15">CDC-D5610</strain>
    </source>
</reference>
<dbReference type="EMBL" id="CP016397">
    <property type="protein sequence ID" value="ASQ46672.1"/>
    <property type="molecule type" value="Genomic_DNA"/>
</dbReference>
<protein>
    <recommendedName>
        <fullName evidence="11">Multidrug transporter MdfA</fullName>
    </recommendedName>
</protein>
<dbReference type="InterPro" id="IPR020846">
    <property type="entry name" value="MFS_dom"/>
</dbReference>
<feature type="transmembrane region" description="Helical" evidence="12">
    <location>
        <begin position="221"/>
        <end position="251"/>
    </location>
</feature>
<dbReference type="GO" id="GO:1990961">
    <property type="term" value="P:xenobiotic detoxification by transmembrane export across the plasma membrane"/>
    <property type="evidence" value="ECO:0007669"/>
    <property type="project" value="TreeGrafter"/>
</dbReference>
<feature type="transmembrane region" description="Helical" evidence="12">
    <location>
        <begin position="384"/>
        <end position="406"/>
    </location>
</feature>
<comment type="subcellular location">
    <subcellularLocation>
        <location evidence="1">Cell inner membrane</location>
        <topology evidence="1">Multi-pass membrane protein</topology>
    </subcellularLocation>
</comment>
<evidence type="ECO:0000256" key="10">
    <source>
        <dbReference type="ARBA" id="ARBA00038406"/>
    </source>
</evidence>
<evidence type="ECO:0000256" key="8">
    <source>
        <dbReference type="ARBA" id="ARBA00023136"/>
    </source>
</evidence>
<evidence type="ECO:0000256" key="7">
    <source>
        <dbReference type="ARBA" id="ARBA00022989"/>
    </source>
</evidence>
<dbReference type="GO" id="GO:0046677">
    <property type="term" value="P:response to antibiotic"/>
    <property type="evidence" value="ECO:0007669"/>
    <property type="project" value="UniProtKB-KW"/>
</dbReference>
<dbReference type="InterPro" id="IPR005829">
    <property type="entry name" value="Sugar_transporter_CS"/>
</dbReference>
<evidence type="ECO:0000256" key="3">
    <source>
        <dbReference type="ARBA" id="ARBA00022448"/>
    </source>
</evidence>
<evidence type="ECO:0000259" key="13">
    <source>
        <dbReference type="PROSITE" id="PS50850"/>
    </source>
</evidence>
<keyword evidence="9" id="KW-0046">Antibiotic resistance</keyword>
<dbReference type="SUPFAM" id="SSF103473">
    <property type="entry name" value="MFS general substrate transporter"/>
    <property type="match status" value="1"/>
</dbReference>
<feature type="domain" description="Major facilitator superfamily (MFS) profile" evidence="13">
    <location>
        <begin position="16"/>
        <end position="405"/>
    </location>
</feature>
<evidence type="ECO:0000256" key="4">
    <source>
        <dbReference type="ARBA" id="ARBA00022475"/>
    </source>
</evidence>
<comment type="subunit">
    <text evidence="2">Monomer.</text>
</comment>
<dbReference type="Proteomes" id="UP000201728">
    <property type="component" value="Chromosome"/>
</dbReference>
<evidence type="ECO:0000256" key="1">
    <source>
        <dbReference type="ARBA" id="ARBA00004429"/>
    </source>
</evidence>
<keyword evidence="4" id="KW-1003">Cell membrane</keyword>
<organism evidence="14 15">
    <name type="scientific">Legionella clemsonensis</name>
    <dbReference type="NCBI Taxonomy" id="1867846"/>
    <lineage>
        <taxon>Bacteria</taxon>
        <taxon>Pseudomonadati</taxon>
        <taxon>Pseudomonadota</taxon>
        <taxon>Gammaproteobacteria</taxon>
        <taxon>Legionellales</taxon>
        <taxon>Legionellaceae</taxon>
        <taxon>Legionella</taxon>
    </lineage>
</organism>
<gene>
    <name evidence="14" type="primary">mdfA</name>
    <name evidence="14" type="ORF">clem_10630</name>
</gene>
<keyword evidence="8 12" id="KW-0472">Membrane</keyword>
<comment type="similarity">
    <text evidence="10">Belongs to the major facilitator superfamily. MdfA family.</text>
</comment>
<feature type="transmembrane region" description="Helical" evidence="12">
    <location>
        <begin position="12"/>
        <end position="30"/>
    </location>
</feature>
<dbReference type="RefSeq" id="WP_094091509.1">
    <property type="nucleotide sequence ID" value="NZ_CP016397.1"/>
</dbReference>
<feature type="transmembrane region" description="Helical" evidence="12">
    <location>
        <begin position="293"/>
        <end position="315"/>
    </location>
</feature>
<feature type="transmembrane region" description="Helical" evidence="12">
    <location>
        <begin position="140"/>
        <end position="162"/>
    </location>
</feature>
<feature type="transmembrane region" description="Helical" evidence="12">
    <location>
        <begin position="357"/>
        <end position="378"/>
    </location>
</feature>
<keyword evidence="15" id="KW-1185">Reference proteome</keyword>
<name>A0A222P4B6_9GAMM</name>
<dbReference type="GO" id="GO:0015385">
    <property type="term" value="F:sodium:proton antiporter activity"/>
    <property type="evidence" value="ECO:0007669"/>
    <property type="project" value="TreeGrafter"/>
</dbReference>
<keyword evidence="3" id="KW-0813">Transport</keyword>
<dbReference type="InterPro" id="IPR011701">
    <property type="entry name" value="MFS"/>
</dbReference>
<feature type="transmembrane region" description="Helical" evidence="12">
    <location>
        <begin position="321"/>
        <end position="345"/>
    </location>
</feature>
<keyword evidence="6 12" id="KW-0812">Transmembrane</keyword>
<sequence length="422" mass="46189">MSQPLINITRKQAFFFAGFLVLYEFLTYIANDMIMPGMVQVVNSFHGPESAIATSLTAYILGGASLQLFLGPVSDRFGRRPVMLFGALFFFCCTVLIACSNSIEQFLLARFFQGMGLCFIAVVGYATLQEIFAEMDAVRLIAIMANAAILAPLIGPLLGAVFVHYYHWRYIFVIITLFALIALWGLWRFMPESVGQIKRNGEEIKPIPLSPKIILKNYKNLLLNPSVALGSVALGLAGLPCIVWIALAPVILIKDAHLSVIEYGLWQMPLFGASIAGNFFLQKLTHKGSLKSILWLGSIIVVASLLVVVILPSLIGDHFIWLMPGLISYFFGLGVVAAPLSRLILFSTPVGKGTTSALMSLLSMCIQAIGIEIANYIYATHSNVLFALYCAVSGIIYFLFLLGTFVSIKEITVLPAEESIHS</sequence>
<keyword evidence="5" id="KW-0997">Cell inner membrane</keyword>
<dbReference type="PANTHER" id="PTHR23502">
    <property type="entry name" value="MAJOR FACILITATOR SUPERFAMILY"/>
    <property type="match status" value="1"/>
</dbReference>
<evidence type="ECO:0000256" key="11">
    <source>
        <dbReference type="ARBA" id="ARBA00040126"/>
    </source>
</evidence>
<dbReference type="AlphaFoldDB" id="A0A222P4B6"/>
<evidence type="ECO:0000256" key="2">
    <source>
        <dbReference type="ARBA" id="ARBA00011245"/>
    </source>
</evidence>
<dbReference type="KEGG" id="lcd:clem_10630"/>
<dbReference type="PROSITE" id="PS50850">
    <property type="entry name" value="MFS"/>
    <property type="match status" value="1"/>
</dbReference>